<evidence type="ECO:0000313" key="2">
    <source>
        <dbReference type="Proteomes" id="UP000095280"/>
    </source>
</evidence>
<dbReference type="PROSITE" id="PS51257">
    <property type="entry name" value="PROKAR_LIPOPROTEIN"/>
    <property type="match status" value="1"/>
</dbReference>
<dbReference type="WBParaSite" id="maker-uti_cns_0009897-snap-gene-0.6-mRNA-1">
    <property type="protein sequence ID" value="maker-uti_cns_0009897-snap-gene-0.6-mRNA-1"/>
    <property type="gene ID" value="maker-uti_cns_0009897-snap-gene-0.6"/>
</dbReference>
<dbReference type="AlphaFoldDB" id="A0A1I8I3X7"/>
<feature type="compositionally biased region" description="Basic and acidic residues" evidence="1">
    <location>
        <begin position="1"/>
        <end position="13"/>
    </location>
</feature>
<dbReference type="Proteomes" id="UP000095280">
    <property type="component" value="Unplaced"/>
</dbReference>
<protein>
    <submittedName>
        <fullName evidence="3">Uncharacterized protein</fullName>
    </submittedName>
</protein>
<accession>A0A1I8I3X7</accession>
<evidence type="ECO:0000256" key="1">
    <source>
        <dbReference type="SAM" id="MobiDB-lite"/>
    </source>
</evidence>
<evidence type="ECO:0000313" key="3">
    <source>
        <dbReference type="WBParaSite" id="maker-uti_cns_0009897-snap-gene-0.6-mRNA-1"/>
    </source>
</evidence>
<sequence>MHCLSLREPDGAERWPVPAGSCGRQSPSAAVFCSCLDQRKRNPATTSPLQLDPAMPLPLKAAAPTTIKRSLTRPTSTSGALTIPAPMLTTRCAAGSCPPAAAPILSGRRQNFALNSKCLTLKFRTAHPAPRTS</sequence>
<organism evidence="2 3">
    <name type="scientific">Macrostomum lignano</name>
    <dbReference type="NCBI Taxonomy" id="282301"/>
    <lineage>
        <taxon>Eukaryota</taxon>
        <taxon>Metazoa</taxon>
        <taxon>Spiralia</taxon>
        <taxon>Lophotrochozoa</taxon>
        <taxon>Platyhelminthes</taxon>
        <taxon>Rhabditophora</taxon>
        <taxon>Macrostomorpha</taxon>
        <taxon>Macrostomida</taxon>
        <taxon>Macrostomidae</taxon>
        <taxon>Macrostomum</taxon>
    </lineage>
</organism>
<proteinExistence type="predicted"/>
<name>A0A1I8I3X7_9PLAT</name>
<reference evidence="3" key="1">
    <citation type="submission" date="2016-11" db="UniProtKB">
        <authorList>
            <consortium name="WormBaseParasite"/>
        </authorList>
    </citation>
    <scope>IDENTIFICATION</scope>
</reference>
<keyword evidence="2" id="KW-1185">Reference proteome</keyword>
<feature type="region of interest" description="Disordered" evidence="1">
    <location>
        <begin position="1"/>
        <end position="20"/>
    </location>
</feature>